<organism evidence="1 2">
    <name type="scientific">Pleurotus eryngii</name>
    <name type="common">Boletus of the steppes</name>
    <dbReference type="NCBI Taxonomy" id="5323"/>
    <lineage>
        <taxon>Eukaryota</taxon>
        <taxon>Fungi</taxon>
        <taxon>Dikarya</taxon>
        <taxon>Basidiomycota</taxon>
        <taxon>Agaricomycotina</taxon>
        <taxon>Agaricomycetes</taxon>
        <taxon>Agaricomycetidae</taxon>
        <taxon>Agaricales</taxon>
        <taxon>Pleurotineae</taxon>
        <taxon>Pleurotaceae</taxon>
        <taxon>Pleurotus</taxon>
    </lineage>
</organism>
<name>A0A9P5ZP07_PLEER</name>
<dbReference type="EMBL" id="MU154612">
    <property type="protein sequence ID" value="KAF9491817.1"/>
    <property type="molecule type" value="Genomic_DNA"/>
</dbReference>
<sequence>MGSGLDLGLCVCWMIGPSGNGGQKSIKREQRITHLPPTSPRHSIVPSPHLPLISTFEPPEVIHNAGVCA</sequence>
<keyword evidence="2" id="KW-1185">Reference proteome</keyword>
<accession>A0A9P5ZP07</accession>
<protein>
    <submittedName>
        <fullName evidence="1">Uncharacterized protein</fullName>
    </submittedName>
</protein>
<evidence type="ECO:0000313" key="1">
    <source>
        <dbReference type="EMBL" id="KAF9491817.1"/>
    </source>
</evidence>
<dbReference type="AlphaFoldDB" id="A0A9P5ZP07"/>
<gene>
    <name evidence="1" type="ORF">BDN71DRAFT_1452392</name>
</gene>
<evidence type="ECO:0000313" key="2">
    <source>
        <dbReference type="Proteomes" id="UP000807025"/>
    </source>
</evidence>
<comment type="caution">
    <text evidence="1">The sequence shown here is derived from an EMBL/GenBank/DDBJ whole genome shotgun (WGS) entry which is preliminary data.</text>
</comment>
<reference evidence="1" key="1">
    <citation type="submission" date="2020-11" db="EMBL/GenBank/DDBJ databases">
        <authorList>
            <consortium name="DOE Joint Genome Institute"/>
            <person name="Ahrendt S."/>
            <person name="Riley R."/>
            <person name="Andreopoulos W."/>
            <person name="Labutti K."/>
            <person name="Pangilinan J."/>
            <person name="Ruiz-Duenas F.J."/>
            <person name="Barrasa J.M."/>
            <person name="Sanchez-Garcia M."/>
            <person name="Camarero S."/>
            <person name="Miyauchi S."/>
            <person name="Serrano A."/>
            <person name="Linde D."/>
            <person name="Babiker R."/>
            <person name="Drula E."/>
            <person name="Ayuso-Fernandez I."/>
            <person name="Pacheco R."/>
            <person name="Padilla G."/>
            <person name="Ferreira P."/>
            <person name="Barriuso J."/>
            <person name="Kellner H."/>
            <person name="Castanera R."/>
            <person name="Alfaro M."/>
            <person name="Ramirez L."/>
            <person name="Pisabarro A.G."/>
            <person name="Kuo A."/>
            <person name="Tritt A."/>
            <person name="Lipzen A."/>
            <person name="He G."/>
            <person name="Yan M."/>
            <person name="Ng V."/>
            <person name="Cullen D."/>
            <person name="Martin F."/>
            <person name="Rosso M.-N."/>
            <person name="Henrissat B."/>
            <person name="Hibbett D."/>
            <person name="Martinez A.T."/>
            <person name="Grigoriev I.V."/>
        </authorList>
    </citation>
    <scope>NUCLEOTIDE SEQUENCE</scope>
    <source>
        <strain evidence="1">ATCC 90797</strain>
    </source>
</reference>
<dbReference type="Proteomes" id="UP000807025">
    <property type="component" value="Unassembled WGS sequence"/>
</dbReference>
<proteinExistence type="predicted"/>